<dbReference type="OrthoDB" id="5125216at2"/>
<dbReference type="eggNOG" id="ENOG5033C8D">
    <property type="taxonomic scope" value="Bacteria"/>
</dbReference>
<accession>A0LT20</accession>
<gene>
    <name evidence="1" type="ordered locus">Acel_0807</name>
</gene>
<dbReference type="AlphaFoldDB" id="A0LT20"/>
<protein>
    <submittedName>
        <fullName evidence="1">Secreted protein</fullName>
    </submittedName>
</protein>
<evidence type="ECO:0000313" key="1">
    <source>
        <dbReference type="EMBL" id="ABK52580.1"/>
    </source>
</evidence>
<dbReference type="InParanoid" id="A0LT20"/>
<dbReference type="HOGENOM" id="CLU_142819_3_1_11"/>
<name>A0LT20_ACIC1</name>
<evidence type="ECO:0000313" key="2">
    <source>
        <dbReference type="Proteomes" id="UP000008221"/>
    </source>
</evidence>
<dbReference type="KEGG" id="ace:Acel_0807"/>
<keyword evidence="2" id="KW-1185">Reference proteome</keyword>
<dbReference type="Proteomes" id="UP000008221">
    <property type="component" value="Chromosome"/>
</dbReference>
<dbReference type="RefSeq" id="WP_011719643.1">
    <property type="nucleotide sequence ID" value="NC_008578.1"/>
</dbReference>
<dbReference type="EMBL" id="CP000481">
    <property type="protein sequence ID" value="ABK52580.1"/>
    <property type="molecule type" value="Genomic_DNA"/>
</dbReference>
<organism evidence="1 2">
    <name type="scientific">Acidothermus cellulolyticus (strain ATCC 43068 / DSM 8971 / 11B)</name>
    <dbReference type="NCBI Taxonomy" id="351607"/>
    <lineage>
        <taxon>Bacteria</taxon>
        <taxon>Bacillati</taxon>
        <taxon>Actinomycetota</taxon>
        <taxon>Actinomycetes</taxon>
        <taxon>Acidothermales</taxon>
        <taxon>Acidothermaceae</taxon>
        <taxon>Acidothermus</taxon>
    </lineage>
</organism>
<sequence>MRMRIGFAIGAGVGYILGTRAGRERYEQIKQAAKRVFENPRVKNTAGRVQAQAVHLGNQARHMVQEKAGTLAEKVGGKLPGPMSHLANRLARSEQHAETVTMSANGMPES</sequence>
<reference evidence="1 2" key="1">
    <citation type="journal article" date="2009" name="Genome Res.">
        <title>Complete genome of the cellulolytic thermophile Acidothermus cellulolyticus 11B provides insights into its ecophysiological and evolutionary adaptations.</title>
        <authorList>
            <person name="Barabote R.D."/>
            <person name="Xie G."/>
            <person name="Leu D.H."/>
            <person name="Normand P."/>
            <person name="Necsulea A."/>
            <person name="Daubin V."/>
            <person name="Medigue C."/>
            <person name="Adney W.S."/>
            <person name="Xu X.C."/>
            <person name="Lapidus A."/>
            <person name="Parales R.E."/>
            <person name="Detter C."/>
            <person name="Pujic P."/>
            <person name="Bruce D."/>
            <person name="Lavire C."/>
            <person name="Challacombe J.F."/>
            <person name="Brettin T.S."/>
            <person name="Berry A.M."/>
        </authorList>
    </citation>
    <scope>NUCLEOTIDE SEQUENCE [LARGE SCALE GENOMIC DNA]</scope>
    <source>
        <strain evidence="2">ATCC 43068 / DSM 8971 / 11B</strain>
    </source>
</reference>
<proteinExistence type="predicted"/>
<dbReference type="STRING" id="351607.Acel_0807"/>